<dbReference type="Proteomes" id="UP000244335">
    <property type="component" value="Unassembled WGS sequence"/>
</dbReference>
<proteinExistence type="predicted"/>
<comment type="caution">
    <text evidence="2">The sequence shown here is derived from an EMBL/GenBank/DDBJ whole genome shotgun (WGS) entry which is preliminary data.</text>
</comment>
<feature type="transmembrane region" description="Helical" evidence="1">
    <location>
        <begin position="40"/>
        <end position="60"/>
    </location>
</feature>
<dbReference type="EMBL" id="QDFR01000001">
    <property type="protein sequence ID" value="PVE57262.1"/>
    <property type="molecule type" value="Genomic_DNA"/>
</dbReference>
<keyword evidence="1" id="KW-0812">Transmembrane</keyword>
<dbReference type="AlphaFoldDB" id="A0AA92HB73"/>
<reference evidence="2 3" key="1">
    <citation type="submission" date="2018-04" db="EMBL/GenBank/DDBJ databases">
        <authorList>
            <person name="Hagen T."/>
        </authorList>
    </citation>
    <scope>NUCLEOTIDE SEQUENCE [LARGE SCALE GENOMIC DNA]</scope>
    <source>
        <strain evidence="2 3">TPD7009</strain>
    </source>
</reference>
<gene>
    <name evidence="2" type="ORF">DC430_05965</name>
</gene>
<sequence length="68" mass="7549">MSGKDTTSAAIAAIAIILGFGFLFYIIPTVTLWLANTYSVWLAAAFDVAAVLAFFLVFWLRARYQRRG</sequence>
<keyword evidence="1" id="KW-0472">Membrane</keyword>
<organism evidence="2 3">
    <name type="scientific">Rhizobium rhizogenes</name>
    <name type="common">Agrobacterium rhizogenes</name>
    <dbReference type="NCBI Taxonomy" id="359"/>
    <lineage>
        <taxon>Bacteria</taxon>
        <taxon>Pseudomonadati</taxon>
        <taxon>Pseudomonadota</taxon>
        <taxon>Alphaproteobacteria</taxon>
        <taxon>Hyphomicrobiales</taxon>
        <taxon>Rhizobiaceae</taxon>
        <taxon>Rhizobium/Agrobacterium group</taxon>
        <taxon>Rhizobium</taxon>
    </lineage>
</organism>
<evidence type="ECO:0000313" key="2">
    <source>
        <dbReference type="EMBL" id="PVE57262.1"/>
    </source>
</evidence>
<accession>A0AA92HB73</accession>
<evidence type="ECO:0008006" key="4">
    <source>
        <dbReference type="Google" id="ProtNLM"/>
    </source>
</evidence>
<keyword evidence="1" id="KW-1133">Transmembrane helix</keyword>
<evidence type="ECO:0000256" key="1">
    <source>
        <dbReference type="SAM" id="Phobius"/>
    </source>
</evidence>
<name>A0AA92HB73_RHIRH</name>
<feature type="transmembrane region" description="Helical" evidence="1">
    <location>
        <begin position="12"/>
        <end position="34"/>
    </location>
</feature>
<protein>
    <recommendedName>
        <fullName evidence="4">Intracellular growth attenuator family protein</fullName>
    </recommendedName>
</protein>
<dbReference type="RefSeq" id="WP_116491883.1">
    <property type="nucleotide sequence ID" value="NZ_QDFR01000001.1"/>
</dbReference>
<evidence type="ECO:0000313" key="3">
    <source>
        <dbReference type="Proteomes" id="UP000244335"/>
    </source>
</evidence>